<dbReference type="PROSITE" id="PS50977">
    <property type="entry name" value="HTH_TETR_2"/>
    <property type="match status" value="1"/>
</dbReference>
<organism evidence="4 5">
    <name type="scientific">Pediococcus ethanolidurans</name>
    <dbReference type="NCBI Taxonomy" id="319653"/>
    <lineage>
        <taxon>Bacteria</taxon>
        <taxon>Bacillati</taxon>
        <taxon>Bacillota</taxon>
        <taxon>Bacilli</taxon>
        <taxon>Lactobacillales</taxon>
        <taxon>Lactobacillaceae</taxon>
        <taxon>Pediococcus</taxon>
    </lineage>
</organism>
<evidence type="ECO:0000259" key="3">
    <source>
        <dbReference type="PROSITE" id="PS50977"/>
    </source>
</evidence>
<comment type="caution">
    <text evidence="4">The sequence shown here is derived from an EMBL/GenBank/DDBJ whole genome shotgun (WGS) entry which is preliminary data.</text>
</comment>
<gene>
    <name evidence="4" type="ORF">IV87_GL001299</name>
</gene>
<proteinExistence type="predicted"/>
<dbReference type="InterPro" id="IPR009057">
    <property type="entry name" value="Homeodomain-like_sf"/>
</dbReference>
<sequence length="185" mass="21236">MTKGEKLSMANQSQTTKTYLIEALERLLQKESFDEISITELTKVAGISRMTFYRHYQNINDILVEAMQDLVTGLTAQLDFKTIVQHEGLVFMMQYLRSHADFIKILVRAQQQDMLRENIARVLADMTAHKKHLKNLSAREMSYYVRYHSTGLTSVVIDWVTKKQPETAEELATFLEKIGEGGSSN</sequence>
<evidence type="ECO:0000313" key="4">
    <source>
        <dbReference type="EMBL" id="KRN83266.1"/>
    </source>
</evidence>
<dbReference type="Gene3D" id="1.10.357.10">
    <property type="entry name" value="Tetracycline Repressor, domain 2"/>
    <property type="match status" value="1"/>
</dbReference>
<dbReference type="SUPFAM" id="SSF46689">
    <property type="entry name" value="Homeodomain-like"/>
    <property type="match status" value="1"/>
</dbReference>
<dbReference type="InterPro" id="IPR001647">
    <property type="entry name" value="HTH_TetR"/>
</dbReference>
<name>A0A0R2K0V7_9LACO</name>
<dbReference type="PATRIC" id="fig|319653.3.peg.1316"/>
<accession>A0A0R2K0V7</accession>
<dbReference type="Pfam" id="PF00440">
    <property type="entry name" value="TetR_N"/>
    <property type="match status" value="1"/>
</dbReference>
<dbReference type="PANTHER" id="PTHR43479">
    <property type="entry name" value="ACREF/ENVCD OPERON REPRESSOR-RELATED"/>
    <property type="match status" value="1"/>
</dbReference>
<feature type="domain" description="HTH tetR-type" evidence="3">
    <location>
        <begin position="14"/>
        <end position="74"/>
    </location>
</feature>
<keyword evidence="1 2" id="KW-0238">DNA-binding</keyword>
<evidence type="ECO:0000256" key="2">
    <source>
        <dbReference type="PROSITE-ProRule" id="PRU00335"/>
    </source>
</evidence>
<dbReference type="Pfam" id="PF14278">
    <property type="entry name" value="TetR_C_8"/>
    <property type="match status" value="1"/>
</dbReference>
<evidence type="ECO:0000256" key="1">
    <source>
        <dbReference type="ARBA" id="ARBA00023125"/>
    </source>
</evidence>
<reference evidence="4 5" key="1">
    <citation type="journal article" date="2015" name="Genome Announc.">
        <title>Expanding the biotechnology potential of lactobacilli through comparative genomics of 213 strains and associated genera.</title>
        <authorList>
            <person name="Sun Z."/>
            <person name="Harris H.M."/>
            <person name="McCann A."/>
            <person name="Guo C."/>
            <person name="Argimon S."/>
            <person name="Zhang W."/>
            <person name="Yang X."/>
            <person name="Jeffery I.B."/>
            <person name="Cooney J.C."/>
            <person name="Kagawa T.F."/>
            <person name="Liu W."/>
            <person name="Song Y."/>
            <person name="Salvetti E."/>
            <person name="Wrobel A."/>
            <person name="Rasinkangas P."/>
            <person name="Parkhill J."/>
            <person name="Rea M.C."/>
            <person name="O'Sullivan O."/>
            <person name="Ritari J."/>
            <person name="Douillard F.P."/>
            <person name="Paul Ross R."/>
            <person name="Yang R."/>
            <person name="Briner A.E."/>
            <person name="Felis G.E."/>
            <person name="de Vos W.M."/>
            <person name="Barrangou R."/>
            <person name="Klaenhammer T.R."/>
            <person name="Caufield P.W."/>
            <person name="Cui Y."/>
            <person name="Zhang H."/>
            <person name="O'Toole P.W."/>
        </authorList>
    </citation>
    <scope>NUCLEOTIDE SEQUENCE [LARGE SCALE GENOMIC DNA]</scope>
    <source>
        <strain evidence="4 5">DSM 22301</strain>
    </source>
</reference>
<protein>
    <recommendedName>
        <fullName evidence="3">HTH tetR-type domain-containing protein</fullName>
    </recommendedName>
</protein>
<dbReference type="InterPro" id="IPR050624">
    <property type="entry name" value="HTH-type_Tx_Regulator"/>
</dbReference>
<dbReference type="GO" id="GO:0003677">
    <property type="term" value="F:DNA binding"/>
    <property type="evidence" value="ECO:0007669"/>
    <property type="project" value="UniProtKB-UniRule"/>
</dbReference>
<dbReference type="EMBL" id="JQBY01000003">
    <property type="protein sequence ID" value="KRN83266.1"/>
    <property type="molecule type" value="Genomic_DNA"/>
</dbReference>
<feature type="DNA-binding region" description="H-T-H motif" evidence="2">
    <location>
        <begin position="37"/>
        <end position="56"/>
    </location>
</feature>
<dbReference type="STRING" id="319653.SAMN04487973_10475"/>
<evidence type="ECO:0000313" key="5">
    <source>
        <dbReference type="Proteomes" id="UP000051749"/>
    </source>
</evidence>
<dbReference type="InterPro" id="IPR039532">
    <property type="entry name" value="TetR_C_Firmicutes"/>
</dbReference>
<dbReference type="AlphaFoldDB" id="A0A0R2K0V7"/>
<dbReference type="Proteomes" id="UP000051749">
    <property type="component" value="Unassembled WGS sequence"/>
</dbReference>
<dbReference type="PANTHER" id="PTHR43479:SF11">
    <property type="entry name" value="ACREF_ENVCD OPERON REPRESSOR-RELATED"/>
    <property type="match status" value="1"/>
</dbReference>